<dbReference type="InterPro" id="IPR043899">
    <property type="entry name" value="DUF5789"/>
</dbReference>
<dbReference type="EMBL" id="JAKRVX010000009">
    <property type="protein sequence ID" value="MCL9818256.1"/>
    <property type="molecule type" value="Genomic_DNA"/>
</dbReference>
<dbReference type="Pfam" id="PF19102">
    <property type="entry name" value="DUF5789"/>
    <property type="match status" value="1"/>
</dbReference>
<evidence type="ECO:0008006" key="4">
    <source>
        <dbReference type="Google" id="ProtNLM"/>
    </source>
</evidence>
<feature type="compositionally biased region" description="Basic and acidic residues" evidence="1">
    <location>
        <begin position="30"/>
        <end position="44"/>
    </location>
</feature>
<feature type="region of interest" description="Disordered" evidence="1">
    <location>
        <begin position="81"/>
        <end position="107"/>
    </location>
</feature>
<dbReference type="Proteomes" id="UP001203207">
    <property type="component" value="Unassembled WGS sequence"/>
</dbReference>
<reference evidence="2" key="1">
    <citation type="journal article" date="2022" name="Syst. Appl. Microbiol.">
        <title>Natronocalculus amylovorans gen. nov., sp. nov., and Natranaeroarchaeum aerophilus sp. nov., dominant culturable amylolytic natronoarchaea from hypersaline soda lakes in southwestern Siberia.</title>
        <authorList>
            <person name="Sorokin D.Y."/>
            <person name="Elcheninov A.G."/>
            <person name="Khizhniak T.V."/>
            <person name="Koenen M."/>
            <person name="Bale N.J."/>
            <person name="Damste J.S.S."/>
            <person name="Kublanov I.V."/>
        </authorList>
    </citation>
    <scope>NUCLEOTIDE SEQUENCE</scope>
    <source>
        <strain evidence="2">AArc-St2</strain>
    </source>
</reference>
<dbReference type="AlphaFoldDB" id="A0AAE3G004"/>
<evidence type="ECO:0000313" key="3">
    <source>
        <dbReference type="Proteomes" id="UP001203207"/>
    </source>
</evidence>
<evidence type="ECO:0000256" key="1">
    <source>
        <dbReference type="SAM" id="MobiDB-lite"/>
    </source>
</evidence>
<proteinExistence type="predicted"/>
<gene>
    <name evidence="2" type="ORF">AArcSt2_15040</name>
</gene>
<protein>
    <recommendedName>
        <fullName evidence="4">DUF2795 domain-containing protein</fullName>
    </recommendedName>
</protein>
<keyword evidence="3" id="KW-1185">Reference proteome</keyword>
<accession>A0AAE3G004</accession>
<organism evidence="2 3">
    <name type="scientific">Natronocalculus amylovorans</name>
    <dbReference type="NCBI Taxonomy" id="2917812"/>
    <lineage>
        <taxon>Archaea</taxon>
        <taxon>Methanobacteriati</taxon>
        <taxon>Methanobacteriota</taxon>
        <taxon>Stenosarchaea group</taxon>
        <taxon>Halobacteria</taxon>
        <taxon>Halobacteriales</taxon>
        <taxon>Haloferacaceae</taxon>
        <taxon>Natronocalculus</taxon>
    </lineage>
</organism>
<feature type="compositionally biased region" description="Polar residues" evidence="1">
    <location>
        <begin position="1"/>
        <end position="10"/>
    </location>
</feature>
<name>A0AAE3G004_9EURY</name>
<comment type="caution">
    <text evidence="2">The sequence shown here is derived from an EMBL/GenBank/DDBJ whole genome shotgun (WGS) entry which is preliminary data.</text>
</comment>
<reference evidence="2" key="2">
    <citation type="submission" date="2022-02" db="EMBL/GenBank/DDBJ databases">
        <authorList>
            <person name="Elcheninov A.G."/>
            <person name="Sorokin D.Y."/>
            <person name="Kublanov I.V."/>
        </authorList>
    </citation>
    <scope>NUCLEOTIDE SEQUENCE</scope>
    <source>
        <strain evidence="2">AArc-St2</strain>
    </source>
</reference>
<feature type="region of interest" description="Disordered" evidence="1">
    <location>
        <begin position="1"/>
        <end position="66"/>
    </location>
</feature>
<dbReference type="RefSeq" id="WP_250585797.1">
    <property type="nucleotide sequence ID" value="NZ_JAKRVX010000009.1"/>
</dbReference>
<sequence length="107" mass="11881">MSEDSVNSREQGIEFGSLAEELEDESYPLSHDDLLSRHGDRELELADSSTSLRDILGPENEQEYEDAESVRQAIFSMVGDDAVGRKGYSDRGGTATETDEEKTDESF</sequence>
<feature type="compositionally biased region" description="Acidic residues" evidence="1">
    <location>
        <begin position="97"/>
        <end position="107"/>
    </location>
</feature>
<evidence type="ECO:0000313" key="2">
    <source>
        <dbReference type="EMBL" id="MCL9818256.1"/>
    </source>
</evidence>